<dbReference type="PANTHER" id="PTHR48061:SF46">
    <property type="entry name" value="LEUCINE-RICH REPEAT-CONTAINING N-TERMINAL PLANT-TYPE DOMAIN-CONTAINING PROTEIN"/>
    <property type="match status" value="1"/>
</dbReference>
<accession>A0A1R3KB56</accession>
<evidence type="ECO:0000256" key="5">
    <source>
        <dbReference type="ARBA" id="ARBA00022737"/>
    </source>
</evidence>
<comment type="subcellular location">
    <subcellularLocation>
        <location evidence="1">Membrane</location>
        <topology evidence="1">Single-pass type I membrane protein</topology>
    </subcellularLocation>
</comment>
<dbReference type="Proteomes" id="UP000187203">
    <property type="component" value="Unassembled WGS sequence"/>
</dbReference>
<evidence type="ECO:0000256" key="8">
    <source>
        <dbReference type="ARBA" id="ARBA00023170"/>
    </source>
</evidence>
<evidence type="ECO:0000256" key="6">
    <source>
        <dbReference type="ARBA" id="ARBA00022989"/>
    </source>
</evidence>
<name>A0A1R3KB56_9ROSI</name>
<keyword evidence="6 10" id="KW-1133">Transmembrane helix</keyword>
<keyword evidence="7 10" id="KW-0472">Membrane</keyword>
<proteinExistence type="predicted"/>
<keyword evidence="2" id="KW-0433">Leucine-rich repeat</keyword>
<evidence type="ECO:0000256" key="10">
    <source>
        <dbReference type="SAM" id="Phobius"/>
    </source>
</evidence>
<dbReference type="FunFam" id="3.80.10.10:FF:000383">
    <property type="entry name" value="Leucine-rich repeat receptor protein kinase EMS1"/>
    <property type="match status" value="1"/>
</dbReference>
<keyword evidence="5" id="KW-0677">Repeat</keyword>
<feature type="signal peptide" evidence="11">
    <location>
        <begin position="1"/>
        <end position="24"/>
    </location>
</feature>
<dbReference type="PANTHER" id="PTHR48061">
    <property type="entry name" value="LEUCINE-RICH REPEAT RECEPTOR PROTEIN KINASE EMS1-LIKE-RELATED"/>
    <property type="match status" value="1"/>
</dbReference>
<keyword evidence="14" id="KW-1185">Reference proteome</keyword>
<dbReference type="Pfam" id="PF08263">
    <property type="entry name" value="LRRNT_2"/>
    <property type="match status" value="1"/>
</dbReference>
<dbReference type="InterPro" id="IPR032675">
    <property type="entry name" value="LRR_dom_sf"/>
</dbReference>
<dbReference type="FunFam" id="3.80.10.10:FF:001166">
    <property type="entry name" value="Cf2-like protein"/>
    <property type="match status" value="1"/>
</dbReference>
<keyword evidence="3 10" id="KW-0812">Transmembrane</keyword>
<dbReference type="OrthoDB" id="999386at2759"/>
<evidence type="ECO:0000256" key="2">
    <source>
        <dbReference type="ARBA" id="ARBA00022614"/>
    </source>
</evidence>
<dbReference type="GO" id="GO:0016020">
    <property type="term" value="C:membrane"/>
    <property type="evidence" value="ECO:0007669"/>
    <property type="project" value="UniProtKB-SubCell"/>
</dbReference>
<reference evidence="14" key="1">
    <citation type="submission" date="2013-09" db="EMBL/GenBank/DDBJ databases">
        <title>Corchorus olitorius genome sequencing.</title>
        <authorList>
            <person name="Alam M."/>
            <person name="Haque M.S."/>
            <person name="Islam M.S."/>
            <person name="Emdad E.M."/>
            <person name="Islam M.M."/>
            <person name="Ahmed B."/>
            <person name="Halim A."/>
            <person name="Hossen Q.M.M."/>
            <person name="Hossain M.Z."/>
            <person name="Ahmed R."/>
            <person name="Khan M.M."/>
            <person name="Islam R."/>
            <person name="Rashid M.M."/>
            <person name="Khan S.A."/>
            <person name="Rahman M.S."/>
            <person name="Alam M."/>
            <person name="Yahiya A.S."/>
            <person name="Khan M.S."/>
            <person name="Azam M.S."/>
            <person name="Haque T."/>
            <person name="Lashkar M.Z.H."/>
            <person name="Akhand A.I."/>
            <person name="Morshed G."/>
            <person name="Roy S."/>
            <person name="Uddin K.S."/>
            <person name="Rabeya T."/>
            <person name="Hossain A.S."/>
            <person name="Chowdhury A."/>
            <person name="Snigdha A.R."/>
            <person name="Mortoza M.S."/>
            <person name="Matin S.A."/>
            <person name="Hoque S.M.E."/>
            <person name="Islam M.K."/>
            <person name="Roy D.K."/>
            <person name="Haider R."/>
            <person name="Moosa M.M."/>
            <person name="Elias S.M."/>
            <person name="Hasan A.M."/>
            <person name="Jahan S."/>
            <person name="Shafiuddin M."/>
            <person name="Mahmood N."/>
            <person name="Shommy N.S."/>
        </authorList>
    </citation>
    <scope>NUCLEOTIDE SEQUENCE [LARGE SCALE GENOMIC DNA]</scope>
    <source>
        <strain evidence="14">cv. O-4</strain>
    </source>
</reference>
<comment type="caution">
    <text evidence="13">The sequence shown here is derived from an EMBL/GenBank/DDBJ whole genome shotgun (WGS) entry which is preliminary data.</text>
</comment>
<keyword evidence="9" id="KW-0325">Glycoprotein</keyword>
<dbReference type="EMBL" id="AWUE01014269">
    <property type="protein sequence ID" value="OMP04284.1"/>
    <property type="molecule type" value="Genomic_DNA"/>
</dbReference>
<dbReference type="STRING" id="93759.A0A1R3KB56"/>
<dbReference type="InterPro" id="IPR013210">
    <property type="entry name" value="LRR_N_plant-typ"/>
</dbReference>
<feature type="transmembrane region" description="Helical" evidence="10">
    <location>
        <begin position="419"/>
        <end position="439"/>
    </location>
</feature>
<organism evidence="13 14">
    <name type="scientific">Corchorus olitorius</name>
    <dbReference type="NCBI Taxonomy" id="93759"/>
    <lineage>
        <taxon>Eukaryota</taxon>
        <taxon>Viridiplantae</taxon>
        <taxon>Streptophyta</taxon>
        <taxon>Embryophyta</taxon>
        <taxon>Tracheophyta</taxon>
        <taxon>Spermatophyta</taxon>
        <taxon>Magnoliopsida</taxon>
        <taxon>eudicotyledons</taxon>
        <taxon>Gunneridae</taxon>
        <taxon>Pentapetalae</taxon>
        <taxon>rosids</taxon>
        <taxon>malvids</taxon>
        <taxon>Malvales</taxon>
        <taxon>Malvaceae</taxon>
        <taxon>Grewioideae</taxon>
        <taxon>Apeibeae</taxon>
        <taxon>Corchorus</taxon>
    </lineage>
</organism>
<dbReference type="SUPFAM" id="SSF52047">
    <property type="entry name" value="RNI-like"/>
    <property type="match status" value="1"/>
</dbReference>
<evidence type="ECO:0000256" key="7">
    <source>
        <dbReference type="ARBA" id="ARBA00023136"/>
    </source>
</evidence>
<protein>
    <recommendedName>
        <fullName evidence="12">Leucine-rich repeat-containing N-terminal plant-type domain-containing protein</fullName>
    </recommendedName>
</protein>
<dbReference type="AlphaFoldDB" id="A0A1R3KB56"/>
<dbReference type="Gene3D" id="3.80.10.10">
    <property type="entry name" value="Ribonuclease Inhibitor"/>
    <property type="match status" value="3"/>
</dbReference>
<evidence type="ECO:0000313" key="14">
    <source>
        <dbReference type="Proteomes" id="UP000187203"/>
    </source>
</evidence>
<feature type="chain" id="PRO_5013136778" description="Leucine-rich repeat-containing N-terminal plant-type domain-containing protein" evidence="11">
    <location>
        <begin position="25"/>
        <end position="483"/>
    </location>
</feature>
<evidence type="ECO:0000256" key="11">
    <source>
        <dbReference type="SAM" id="SignalP"/>
    </source>
</evidence>
<dbReference type="Pfam" id="PF13855">
    <property type="entry name" value="LRR_8"/>
    <property type="match status" value="1"/>
</dbReference>
<feature type="domain" description="Leucine-rich repeat-containing N-terminal plant-type" evidence="12">
    <location>
        <begin position="39"/>
        <end position="87"/>
    </location>
</feature>
<evidence type="ECO:0000256" key="9">
    <source>
        <dbReference type="ARBA" id="ARBA00023180"/>
    </source>
</evidence>
<gene>
    <name evidence="13" type="ORF">COLO4_09792</name>
</gene>
<sequence>MLRLLRAYQYHFLLLALFFLSSQANPSPSSSSTKQLCSEEEAAALIQFKSSFSIDSAEYCGGIKSYPKTESWKEGTDCCSWDGVTCDEIKGQVIGLDLSCSCLKGRISSNSTLFHLRHLRELNLALNDFNYSKMPSKFGGFESLVELNLSSTHFAGQVPSQLSYLSKLVSLDLSGNGNYDDDDLVLDNDTLERLVRNLTEMRQLHLDELNMSCVNPSALMNLSSSLSSLRLSFCDLRGNFPENIFLLPNLKYLDLGWNQNLNLKFPELINRSSPLQLLDLSKLSLSKDDSISSLQSLKDLNLIGTSFSGGRGFPASIMNLSSLEHLDANDAYFSGAFGGGLLPDSIGNLVSLKYLDLSNCNMSGPLPISLGNLSQLTKLSLSNNKFRGQIPSTLTNLTQLEELSLDHNQLEGSIPDDKVVAIGYGCGLVFGLAVGYVVFQTGKPKWFVTLVEEQQHRRRKKPKIGDRSGVRRIYKSVQKLGPW</sequence>
<dbReference type="InterPro" id="IPR046956">
    <property type="entry name" value="RLP23-like"/>
</dbReference>
<evidence type="ECO:0000256" key="3">
    <source>
        <dbReference type="ARBA" id="ARBA00022692"/>
    </source>
</evidence>
<keyword evidence="8" id="KW-0675">Receptor</keyword>
<evidence type="ECO:0000256" key="1">
    <source>
        <dbReference type="ARBA" id="ARBA00004479"/>
    </source>
</evidence>
<evidence type="ECO:0000256" key="4">
    <source>
        <dbReference type="ARBA" id="ARBA00022729"/>
    </source>
</evidence>
<dbReference type="InterPro" id="IPR001611">
    <property type="entry name" value="Leu-rich_rpt"/>
</dbReference>
<keyword evidence="4 11" id="KW-0732">Signal</keyword>
<evidence type="ECO:0000259" key="12">
    <source>
        <dbReference type="Pfam" id="PF08263"/>
    </source>
</evidence>
<evidence type="ECO:0000313" key="13">
    <source>
        <dbReference type="EMBL" id="OMP04284.1"/>
    </source>
</evidence>